<gene>
    <name evidence="1" type="ORF">PAA8504_02395</name>
</gene>
<accession>A0A2R8BWQ3</accession>
<organism evidence="1 2">
    <name type="scientific">Palleronia abyssalis</name>
    <dbReference type="NCBI Taxonomy" id="1501240"/>
    <lineage>
        <taxon>Bacteria</taxon>
        <taxon>Pseudomonadati</taxon>
        <taxon>Pseudomonadota</taxon>
        <taxon>Alphaproteobacteria</taxon>
        <taxon>Rhodobacterales</taxon>
        <taxon>Roseobacteraceae</taxon>
        <taxon>Palleronia</taxon>
    </lineage>
</organism>
<dbReference type="AlphaFoldDB" id="A0A2R8BWQ3"/>
<dbReference type="EMBL" id="ONZF01000004">
    <property type="protein sequence ID" value="SPJ24562.1"/>
    <property type="molecule type" value="Genomic_DNA"/>
</dbReference>
<proteinExistence type="predicted"/>
<protein>
    <submittedName>
        <fullName evidence="1">Uncharacterized protein</fullName>
    </submittedName>
</protein>
<keyword evidence="2" id="KW-1185">Reference proteome</keyword>
<name>A0A2R8BWQ3_9RHOB</name>
<evidence type="ECO:0000313" key="2">
    <source>
        <dbReference type="Proteomes" id="UP000244912"/>
    </source>
</evidence>
<reference evidence="1 2" key="1">
    <citation type="submission" date="2018-03" db="EMBL/GenBank/DDBJ databases">
        <authorList>
            <person name="Keele B.F."/>
        </authorList>
    </citation>
    <scope>NUCLEOTIDE SEQUENCE [LARGE SCALE GENOMIC DNA]</scope>
    <source>
        <strain evidence="1 2">CECT 8504</strain>
    </source>
</reference>
<sequence length="817" mass="90216">MPTLSEYFDHLAEIATDAVKDEDNGPPVVDGPQDPAATAWSALAVHPMSMMETSYVAAVQKAVSHAGDPQEKLDAAFEALSGYYALHKDSPILLAPNTELLIDERILGLQSEIRRLEVIAQSDPSRTYNSLCGIVGEAAEILDSITSRDTVEFASEPIRDVAQYLGYKDLASTEDIVRAWADKNPEGDGPKTERQLDDVNTEVVEQLGKPNAAAASPRSLYNIGPFYLYRLMHRFVGGAPGKPMDLKAKGDASGSVTGVMHRPDWTWMARWHQERITDLGQRLEALDLRLKQDFGVGNEVLRYFLKGGRAMYTALHRPQEGGNDWDTGILINPDLRPEDWYTAFARVNDLVAIFLDEARFGYTELLERHRDQLLDPQPLQLAAHDGPRLFSRLALQAEHAEPMRATEPFRPAGVNGELIDIGVSARNTVELREHWRVLHIVKAEGIDGIATPVPTLPYFVDDFSTMIREAIQTNTVGRKLAKRLERLLTVLSEPDANLMEHLKRNLVTVTKAMPMTAEELELTPTKSDPWSMMLTWGLAALLNDTAIYAARQTWVAAFDTFAAENLPRLLKGNTEFDEMWQQIEPGIKNRESVAACREVFLAQCAVGTLADDIVADYQTVGQAVIGKENYQKAVNCVLEIIDNGYSKPIAGTYYRTGWLGLLAQARHVGVTIPMQSAPLLGGSVELYYRAEGTKAEEAFDQLAQAAGTAVAQYDVTVDAVNIAGQPALVVQTRNPLLGLKITEASTVLLVIRPEPLDGPTHASVLDFLNRGVTASIRDLSRLYTDRAASSEDFLIRSRGRHAAEFVLLDLLGRQLKT</sequence>
<dbReference type="Proteomes" id="UP000244912">
    <property type="component" value="Unassembled WGS sequence"/>
</dbReference>
<evidence type="ECO:0000313" key="1">
    <source>
        <dbReference type="EMBL" id="SPJ24562.1"/>
    </source>
</evidence>